<dbReference type="Gene3D" id="3.30.160.60">
    <property type="entry name" value="Classic Zinc Finger"/>
    <property type="match status" value="2"/>
</dbReference>
<proteinExistence type="inferred from homology"/>
<dbReference type="SUPFAM" id="SSF57667">
    <property type="entry name" value="beta-beta-alpha zinc fingers"/>
    <property type="match status" value="5"/>
</dbReference>
<feature type="domain" description="CCHC FOG-type" evidence="16">
    <location>
        <begin position="542"/>
        <end position="575"/>
    </location>
</feature>
<accession>A0A7R9AGZ4</accession>
<protein>
    <recommendedName>
        <fullName evidence="19">Zinc finger protein ush</fullName>
    </recommendedName>
</protein>
<evidence type="ECO:0000313" key="18">
    <source>
        <dbReference type="Proteomes" id="UP000677054"/>
    </source>
</evidence>
<dbReference type="GO" id="GO:0005634">
    <property type="term" value="C:nucleus"/>
    <property type="evidence" value="ECO:0007669"/>
    <property type="project" value="UniProtKB-SubCell"/>
</dbReference>
<comment type="subcellular location">
    <subcellularLocation>
        <location evidence="1">Nucleus</location>
    </subcellularLocation>
</comment>
<evidence type="ECO:0000259" key="15">
    <source>
        <dbReference type="PROSITE" id="PS50157"/>
    </source>
</evidence>
<feature type="compositionally biased region" description="Pro residues" evidence="14">
    <location>
        <begin position="882"/>
        <end position="894"/>
    </location>
</feature>
<evidence type="ECO:0000256" key="6">
    <source>
        <dbReference type="ARBA" id="ARBA00022771"/>
    </source>
</evidence>
<evidence type="ECO:0000256" key="5">
    <source>
        <dbReference type="ARBA" id="ARBA00022737"/>
    </source>
</evidence>
<gene>
    <name evidence="17" type="ORF">DSTB1V02_LOCUS13873</name>
</gene>
<dbReference type="GO" id="GO:0045944">
    <property type="term" value="P:positive regulation of transcription by RNA polymerase II"/>
    <property type="evidence" value="ECO:0007669"/>
    <property type="project" value="TreeGrafter"/>
</dbReference>
<feature type="region of interest" description="Disordered" evidence="14">
    <location>
        <begin position="176"/>
        <end position="224"/>
    </location>
</feature>
<dbReference type="PANTHER" id="PTHR12958">
    <property type="entry name" value="FRIEND OF GATA2-RELATED"/>
    <property type="match status" value="1"/>
</dbReference>
<keyword evidence="8" id="KW-0805">Transcription regulation</keyword>
<dbReference type="GO" id="GO:0003677">
    <property type="term" value="F:DNA binding"/>
    <property type="evidence" value="ECO:0007669"/>
    <property type="project" value="UniProtKB-KW"/>
</dbReference>
<feature type="compositionally biased region" description="Basic and acidic residues" evidence="14">
    <location>
        <begin position="480"/>
        <end position="501"/>
    </location>
</feature>
<feature type="compositionally biased region" description="Basic and acidic residues" evidence="14">
    <location>
        <begin position="432"/>
        <end position="450"/>
    </location>
</feature>
<feature type="region of interest" description="Disordered" evidence="14">
    <location>
        <begin position="930"/>
        <end position="955"/>
    </location>
</feature>
<dbReference type="GO" id="GO:0030154">
    <property type="term" value="P:cell differentiation"/>
    <property type="evidence" value="ECO:0007669"/>
    <property type="project" value="UniProtKB-ARBA"/>
</dbReference>
<dbReference type="GO" id="GO:0008270">
    <property type="term" value="F:zinc ion binding"/>
    <property type="evidence" value="ECO:0007669"/>
    <property type="project" value="UniProtKB-KW"/>
</dbReference>
<feature type="domain" description="C2H2-type" evidence="15">
    <location>
        <begin position="717"/>
        <end position="744"/>
    </location>
</feature>
<evidence type="ECO:0000256" key="13">
    <source>
        <dbReference type="PROSITE-ProRule" id="PRU00042"/>
    </source>
</evidence>
<dbReference type="InterPro" id="IPR036236">
    <property type="entry name" value="Znf_C2H2_sf"/>
</dbReference>
<feature type="domain" description="C2H2-type" evidence="15">
    <location>
        <begin position="227"/>
        <end position="250"/>
    </location>
</feature>
<feature type="compositionally biased region" description="Polar residues" evidence="14">
    <location>
        <begin position="71"/>
        <end position="81"/>
    </location>
</feature>
<dbReference type="GO" id="GO:0007507">
    <property type="term" value="P:heart development"/>
    <property type="evidence" value="ECO:0007669"/>
    <property type="project" value="TreeGrafter"/>
</dbReference>
<keyword evidence="6 13" id="KW-0863">Zinc-finger</keyword>
<evidence type="ECO:0000256" key="9">
    <source>
        <dbReference type="ARBA" id="ARBA00023125"/>
    </source>
</evidence>
<feature type="domain" description="CCHC FOG-type" evidence="16">
    <location>
        <begin position="897"/>
        <end position="930"/>
    </location>
</feature>
<name>A0A7R9AGZ4_9CRUS</name>
<reference evidence="17" key="1">
    <citation type="submission" date="2020-11" db="EMBL/GenBank/DDBJ databases">
        <authorList>
            <person name="Tran Van P."/>
        </authorList>
    </citation>
    <scope>NUCLEOTIDE SEQUENCE</scope>
</reference>
<feature type="compositionally biased region" description="Polar residues" evidence="14">
    <location>
        <begin position="466"/>
        <end position="476"/>
    </location>
</feature>
<keyword evidence="9" id="KW-0238">DNA-binding</keyword>
<keyword evidence="7" id="KW-0862">Zinc</keyword>
<feature type="domain" description="CCHC FOG-type" evidence="16">
    <location>
        <begin position="617"/>
        <end position="650"/>
    </location>
</feature>
<evidence type="ECO:0000256" key="8">
    <source>
        <dbReference type="ARBA" id="ARBA00023015"/>
    </source>
</evidence>
<organism evidence="17">
    <name type="scientific">Darwinula stevensoni</name>
    <dbReference type="NCBI Taxonomy" id="69355"/>
    <lineage>
        <taxon>Eukaryota</taxon>
        <taxon>Metazoa</taxon>
        <taxon>Ecdysozoa</taxon>
        <taxon>Arthropoda</taxon>
        <taxon>Crustacea</taxon>
        <taxon>Oligostraca</taxon>
        <taxon>Ostracoda</taxon>
        <taxon>Podocopa</taxon>
        <taxon>Podocopida</taxon>
        <taxon>Darwinulocopina</taxon>
        <taxon>Darwinuloidea</taxon>
        <taxon>Darwinulidae</taxon>
        <taxon>Darwinula</taxon>
    </lineage>
</organism>
<keyword evidence="18" id="KW-1185">Reference proteome</keyword>
<keyword evidence="11" id="KW-0804">Transcription</keyword>
<evidence type="ECO:0000256" key="10">
    <source>
        <dbReference type="ARBA" id="ARBA00023159"/>
    </source>
</evidence>
<feature type="compositionally biased region" description="Low complexity" evidence="14">
    <location>
        <begin position="780"/>
        <end position="792"/>
    </location>
</feature>
<feature type="compositionally biased region" description="Polar residues" evidence="14">
    <location>
        <begin position="930"/>
        <end position="944"/>
    </location>
</feature>
<evidence type="ECO:0000256" key="12">
    <source>
        <dbReference type="ARBA" id="ARBA00023242"/>
    </source>
</evidence>
<dbReference type="PROSITE" id="PS51810">
    <property type="entry name" value="ZF_CCHC_FOG"/>
    <property type="match status" value="4"/>
</dbReference>
<keyword evidence="12" id="KW-0539">Nucleus</keyword>
<feature type="region of interest" description="Disordered" evidence="14">
    <location>
        <begin position="834"/>
        <end position="900"/>
    </location>
</feature>
<evidence type="ECO:0000259" key="16">
    <source>
        <dbReference type="PROSITE" id="PS51810"/>
    </source>
</evidence>
<dbReference type="AlphaFoldDB" id="A0A7R9AGZ4"/>
<feature type="compositionally biased region" description="Low complexity" evidence="14">
    <location>
        <begin position="843"/>
        <end position="854"/>
    </location>
</feature>
<dbReference type="Pfam" id="PF25445">
    <property type="entry name" value="CCHC_ZFPM2"/>
    <property type="match status" value="1"/>
</dbReference>
<feature type="compositionally biased region" description="Basic and acidic residues" evidence="14">
    <location>
        <begin position="860"/>
        <end position="879"/>
    </location>
</feature>
<dbReference type="FunFam" id="3.30.160.60:FF:001156">
    <property type="entry name" value="Zinc finger protein 407"/>
    <property type="match status" value="1"/>
</dbReference>
<dbReference type="InterPro" id="IPR059121">
    <property type="entry name" value="CCHC_ZFPM2-like"/>
</dbReference>
<feature type="compositionally biased region" description="Polar residues" evidence="14">
    <location>
        <begin position="189"/>
        <end position="201"/>
    </location>
</feature>
<dbReference type="PANTHER" id="PTHR12958:SF3">
    <property type="entry name" value="ZINC FINGER PROTEIN USH"/>
    <property type="match status" value="1"/>
</dbReference>
<dbReference type="Pfam" id="PF12874">
    <property type="entry name" value="zf-met"/>
    <property type="match status" value="1"/>
</dbReference>
<evidence type="ECO:0000256" key="2">
    <source>
        <dbReference type="ARBA" id="ARBA00006991"/>
    </source>
</evidence>
<dbReference type="GO" id="GO:0000122">
    <property type="term" value="P:negative regulation of transcription by RNA polymerase II"/>
    <property type="evidence" value="ECO:0007669"/>
    <property type="project" value="TreeGrafter"/>
</dbReference>
<evidence type="ECO:0000256" key="14">
    <source>
        <dbReference type="SAM" id="MobiDB-lite"/>
    </source>
</evidence>
<feature type="compositionally biased region" description="Basic and acidic residues" evidence="14">
    <location>
        <begin position="576"/>
        <end position="609"/>
    </location>
</feature>
<dbReference type="OrthoDB" id="8742770at2759"/>
<feature type="compositionally biased region" description="Basic and acidic residues" evidence="14">
    <location>
        <begin position="176"/>
        <end position="185"/>
    </location>
</feature>
<feature type="compositionally biased region" description="Basic and acidic residues" evidence="14">
    <location>
        <begin position="945"/>
        <end position="955"/>
    </location>
</feature>
<dbReference type="EMBL" id="CAJPEV010007940">
    <property type="protein sequence ID" value="CAG0905025.1"/>
    <property type="molecule type" value="Genomic_DNA"/>
</dbReference>
<evidence type="ECO:0008006" key="19">
    <source>
        <dbReference type="Google" id="ProtNLM"/>
    </source>
</evidence>
<feature type="compositionally biased region" description="Acidic residues" evidence="14">
    <location>
        <begin position="39"/>
        <end position="51"/>
    </location>
</feature>
<sequence length="955" mass="103708">MGPLVVMSKERRLRDRCLRERDGVFLSDPGFVVPGHGDCDDDVSGNGEEQEVAMGEGEKDVETEGMPKSPGTESGSATCSATEHVPPPPASPSSKGESITIKCEPWSPGETRNSSSASPPLHESENEEDSNGRKFLPPPFRSPGSSGESPGEVMYLPLRFPSVGAVFPVLKRDPVAVSDDEKSGGECRSPSSPNSARTTPGSRDAPPAGDEETGPNPPKLPRTGKLFSCSQCSYSADRKVSLNRHMRMHTVHLSDGESNRNSPAPDKYCEDCGIQFSSAKTYRAHRQLYCQSRRSLGPDSSQERPNLLSSFGPAQVEFFKQTYVALPTSPMLCIPYPILQNARLIPQALLPPNACIVANDGTMRIPTPSPQIVPVPAPPLQGMERRRKRQRSEKSEPPAPPISPADSGKDAPLDLSKNPSPGETSNGVAKKSPKERGKASLSPRDRHGDGESTEEEEGSETSKSSRGATGSASREPSVTPEDRKSPPGERGGKDREGDKGASPRLLAHPGFLPFAWNPEFAARFLCQEALNGLPSAANPPFLVKQGVSKCKECNIVFYKHENYVVHKKHYCASRRSPNEEAEKEPPPAKKEKETPTEREKEAADNKSDSSESESSASALLFQFICTACSTKFTSPDTLSAHQQFYCSKRRTGREREGLWECGECSAVLPSLLKGQHECVLPSPAGTAAWQCPCCDFVASSVTIAQRHLDQHSGLQAFRCLICGYRGNTLRGMRNHIRLHFDQRSAEIPDESLISCIVAGEGPGFLEGALGNPKTPLGFMASSSPSSSTASFPESDKANREAQENKTRNSKMYTCSRCSYKSSYKGNVARHAKLVHEKQETERSPGSSSENGTSSLPACEEPPRQSEKEKDEDKSSREVIDPTPTPSPLPTPPPKGTTKKTSAKYCKSCDISFAYLPNFITHKKFYCTSHSVNQNPTVGPSSTKTARLEETEKEEL</sequence>
<dbReference type="InterPro" id="IPR013087">
    <property type="entry name" value="Znf_C2H2_type"/>
</dbReference>
<feature type="region of interest" description="Disordered" evidence="14">
    <location>
        <begin position="26"/>
        <end position="154"/>
    </location>
</feature>
<feature type="compositionally biased region" description="Polar residues" evidence="14">
    <location>
        <begin position="417"/>
        <end position="427"/>
    </location>
</feature>
<feature type="region of interest" description="Disordered" evidence="14">
    <location>
        <begin position="574"/>
        <end position="611"/>
    </location>
</feature>
<dbReference type="InterPro" id="IPR039746">
    <property type="entry name" value="FOG"/>
</dbReference>
<dbReference type="Pfam" id="PF13909">
    <property type="entry name" value="zf-H2C2_5"/>
    <property type="match status" value="1"/>
</dbReference>
<feature type="domain" description="C2H2-type" evidence="15">
    <location>
        <begin position="812"/>
        <end position="840"/>
    </location>
</feature>
<evidence type="ECO:0000313" key="17">
    <source>
        <dbReference type="EMBL" id="CAD7254127.1"/>
    </source>
</evidence>
<evidence type="ECO:0000256" key="1">
    <source>
        <dbReference type="ARBA" id="ARBA00004123"/>
    </source>
</evidence>
<dbReference type="GO" id="GO:0009653">
    <property type="term" value="P:anatomical structure morphogenesis"/>
    <property type="evidence" value="ECO:0007669"/>
    <property type="project" value="UniProtKB-ARBA"/>
</dbReference>
<dbReference type="Proteomes" id="UP000677054">
    <property type="component" value="Unassembled WGS sequence"/>
</dbReference>
<feature type="domain" description="C2H2-type" evidence="15">
    <location>
        <begin position="623"/>
        <end position="650"/>
    </location>
</feature>
<dbReference type="InterPro" id="IPR034731">
    <property type="entry name" value="Znf_CCHC_FOG"/>
</dbReference>
<dbReference type="SMART" id="SM00355">
    <property type="entry name" value="ZnF_C2H2"/>
    <property type="match status" value="8"/>
</dbReference>
<comment type="similarity">
    <text evidence="2">Belongs to the krueppel C2H2-type zinc-finger protein family.</text>
</comment>
<feature type="domain" description="CCHC FOG-type" evidence="16">
    <location>
        <begin position="261"/>
        <end position="294"/>
    </location>
</feature>
<evidence type="ECO:0000256" key="11">
    <source>
        <dbReference type="ARBA" id="ARBA00023163"/>
    </source>
</evidence>
<evidence type="ECO:0000256" key="7">
    <source>
        <dbReference type="ARBA" id="ARBA00022833"/>
    </source>
</evidence>
<keyword evidence="3" id="KW-0678">Repressor</keyword>
<keyword evidence="5" id="KW-0677">Repeat</keyword>
<feature type="region of interest" description="Disordered" evidence="14">
    <location>
        <begin position="776"/>
        <end position="807"/>
    </location>
</feature>
<dbReference type="PROSITE" id="PS50157">
    <property type="entry name" value="ZINC_FINGER_C2H2_2"/>
    <property type="match status" value="4"/>
</dbReference>
<feature type="compositionally biased region" description="Pro residues" evidence="14">
    <location>
        <begin position="367"/>
        <end position="379"/>
    </location>
</feature>
<evidence type="ECO:0000256" key="3">
    <source>
        <dbReference type="ARBA" id="ARBA00022491"/>
    </source>
</evidence>
<keyword evidence="10" id="KW-0010">Activator</keyword>
<feature type="compositionally biased region" description="Low complexity" evidence="14">
    <location>
        <begin position="142"/>
        <end position="151"/>
    </location>
</feature>
<feature type="region of interest" description="Disordered" evidence="14">
    <location>
        <begin position="365"/>
        <end position="504"/>
    </location>
</feature>
<feature type="compositionally biased region" description="Basic and acidic residues" evidence="14">
    <location>
        <begin position="793"/>
        <end position="806"/>
    </location>
</feature>
<evidence type="ECO:0000256" key="4">
    <source>
        <dbReference type="ARBA" id="ARBA00022723"/>
    </source>
</evidence>
<dbReference type="EMBL" id="LR907457">
    <property type="protein sequence ID" value="CAD7254127.1"/>
    <property type="molecule type" value="Genomic_DNA"/>
</dbReference>
<keyword evidence="4" id="KW-0479">Metal-binding</keyword>
<dbReference type="GO" id="GO:0061629">
    <property type="term" value="F:RNA polymerase II-specific DNA-binding transcription factor binding"/>
    <property type="evidence" value="ECO:0007669"/>
    <property type="project" value="InterPro"/>
</dbReference>